<dbReference type="GO" id="GO:0046854">
    <property type="term" value="P:phosphatidylinositol phosphate biosynthetic process"/>
    <property type="evidence" value="ECO:0007669"/>
    <property type="project" value="InterPro"/>
</dbReference>
<evidence type="ECO:0000256" key="5">
    <source>
        <dbReference type="ARBA" id="ARBA00022801"/>
    </source>
</evidence>
<proteinExistence type="inferred from homology"/>
<keyword evidence="6 7" id="KW-0460">Magnesium</keyword>
<name>A0A2P2E3U2_9LEPT</name>
<dbReference type="InterPro" id="IPR033942">
    <property type="entry name" value="IMPase"/>
</dbReference>
<dbReference type="FunFam" id="3.40.190.80:FF:000002">
    <property type="entry name" value="Inositol-1-monophosphatase"/>
    <property type="match status" value="1"/>
</dbReference>
<dbReference type="EC" id="3.1.3.25" evidence="8"/>
<organism evidence="9 10">
    <name type="scientific">Leptospira ryugenii</name>
    <dbReference type="NCBI Taxonomy" id="1917863"/>
    <lineage>
        <taxon>Bacteria</taxon>
        <taxon>Pseudomonadati</taxon>
        <taxon>Spirochaetota</taxon>
        <taxon>Spirochaetia</taxon>
        <taxon>Leptospirales</taxon>
        <taxon>Leptospiraceae</taxon>
        <taxon>Leptospira</taxon>
    </lineage>
</organism>
<feature type="binding site" evidence="7">
    <location>
        <position position="86"/>
    </location>
    <ligand>
        <name>Mg(2+)</name>
        <dbReference type="ChEBI" id="CHEBI:18420"/>
        <label>1</label>
        <note>catalytic</note>
    </ligand>
</feature>
<comment type="cofactor">
    <cofactor evidence="2 7 8">
        <name>Mg(2+)</name>
        <dbReference type="ChEBI" id="CHEBI:18420"/>
    </cofactor>
</comment>
<dbReference type="Proteomes" id="UP000245133">
    <property type="component" value="Unassembled WGS sequence"/>
</dbReference>
<dbReference type="GO" id="GO:0046872">
    <property type="term" value="F:metal ion binding"/>
    <property type="evidence" value="ECO:0007669"/>
    <property type="project" value="UniProtKB-KW"/>
</dbReference>
<comment type="similarity">
    <text evidence="3 8">Belongs to the inositol monophosphatase superfamily.</text>
</comment>
<feature type="binding site" evidence="7">
    <location>
        <position position="89"/>
    </location>
    <ligand>
        <name>Mg(2+)</name>
        <dbReference type="ChEBI" id="CHEBI:18420"/>
        <label>1</label>
        <note>catalytic</note>
    </ligand>
</feature>
<comment type="catalytic activity">
    <reaction evidence="1 8">
        <text>a myo-inositol phosphate + H2O = myo-inositol + phosphate</text>
        <dbReference type="Rhea" id="RHEA:24056"/>
        <dbReference type="ChEBI" id="CHEBI:15377"/>
        <dbReference type="ChEBI" id="CHEBI:17268"/>
        <dbReference type="ChEBI" id="CHEBI:43474"/>
        <dbReference type="ChEBI" id="CHEBI:84139"/>
        <dbReference type="EC" id="3.1.3.25"/>
    </reaction>
</comment>
<dbReference type="PROSITE" id="PS00629">
    <property type="entry name" value="IMP_1"/>
    <property type="match status" value="1"/>
</dbReference>
<accession>A0A2P2E3U2</accession>
<evidence type="ECO:0000256" key="7">
    <source>
        <dbReference type="PIRSR" id="PIRSR600760-2"/>
    </source>
</evidence>
<dbReference type="GO" id="GO:0007165">
    <property type="term" value="P:signal transduction"/>
    <property type="evidence" value="ECO:0007669"/>
    <property type="project" value="TreeGrafter"/>
</dbReference>
<dbReference type="GO" id="GO:0006020">
    <property type="term" value="P:inositol metabolic process"/>
    <property type="evidence" value="ECO:0007669"/>
    <property type="project" value="TreeGrafter"/>
</dbReference>
<dbReference type="PANTHER" id="PTHR20854:SF4">
    <property type="entry name" value="INOSITOL-1-MONOPHOSPHATASE-RELATED"/>
    <property type="match status" value="1"/>
</dbReference>
<evidence type="ECO:0000313" key="10">
    <source>
        <dbReference type="Proteomes" id="UP000245133"/>
    </source>
</evidence>
<dbReference type="Gene3D" id="3.40.190.80">
    <property type="match status" value="1"/>
</dbReference>
<dbReference type="InterPro" id="IPR022337">
    <property type="entry name" value="Inositol_monophosphatase_SuhB"/>
</dbReference>
<dbReference type="PANTHER" id="PTHR20854">
    <property type="entry name" value="INOSITOL MONOPHOSPHATASE"/>
    <property type="match status" value="1"/>
</dbReference>
<keyword evidence="4 7" id="KW-0479">Metal-binding</keyword>
<feature type="binding site" evidence="7">
    <location>
        <position position="216"/>
    </location>
    <ligand>
        <name>Mg(2+)</name>
        <dbReference type="ChEBI" id="CHEBI:18420"/>
        <label>1</label>
        <note>catalytic</note>
    </ligand>
</feature>
<keyword evidence="10" id="KW-1185">Reference proteome</keyword>
<dbReference type="SUPFAM" id="SSF56655">
    <property type="entry name" value="Carbohydrate phosphatase"/>
    <property type="match status" value="1"/>
</dbReference>
<dbReference type="PROSITE" id="PS00630">
    <property type="entry name" value="IMP_2"/>
    <property type="match status" value="1"/>
</dbReference>
<evidence type="ECO:0000313" key="9">
    <source>
        <dbReference type="EMBL" id="GBF51514.1"/>
    </source>
</evidence>
<evidence type="ECO:0000256" key="3">
    <source>
        <dbReference type="ARBA" id="ARBA00009759"/>
    </source>
</evidence>
<dbReference type="InterPro" id="IPR000760">
    <property type="entry name" value="Inositol_monophosphatase-like"/>
</dbReference>
<evidence type="ECO:0000256" key="2">
    <source>
        <dbReference type="ARBA" id="ARBA00001946"/>
    </source>
</evidence>
<sequence length="270" mass="30275">MNSELKSRSYHFLNFLPKVGQYLIQTQTEKDFMVSEKAIYDLVTEADIHSEKMILEEIEKNFPADGFLSEETGEKESASGYRWIIDPIDGTTNFAHKLPLYGVSVALEQIETKTPVLGIVLVPALNQCYHAILGEGAFCDKKPIKVSQTQTMKDSLFTTGFPYDRNNSLDVLLTYYKSILKKSRGIRRTGAATIDLCWVADGKFEGYYELGLKPWDMAAAGLIVTEAGGKITTLDGNNFDIYTPSIVASNGHVHMMLLNEFENSIIREVY</sequence>
<dbReference type="EMBL" id="BFBB01000008">
    <property type="protein sequence ID" value="GBF51514.1"/>
    <property type="molecule type" value="Genomic_DNA"/>
</dbReference>
<dbReference type="GO" id="GO:0008934">
    <property type="term" value="F:inositol monophosphate 1-phosphatase activity"/>
    <property type="evidence" value="ECO:0007669"/>
    <property type="project" value="InterPro"/>
</dbReference>
<evidence type="ECO:0000256" key="4">
    <source>
        <dbReference type="ARBA" id="ARBA00022723"/>
    </source>
</evidence>
<dbReference type="Pfam" id="PF00459">
    <property type="entry name" value="Inositol_P"/>
    <property type="match status" value="1"/>
</dbReference>
<feature type="binding site" evidence="7">
    <location>
        <position position="70"/>
    </location>
    <ligand>
        <name>Mg(2+)</name>
        <dbReference type="ChEBI" id="CHEBI:18420"/>
        <label>1</label>
        <note>catalytic</note>
    </ligand>
</feature>
<feature type="binding site" evidence="7">
    <location>
        <position position="88"/>
    </location>
    <ligand>
        <name>Mg(2+)</name>
        <dbReference type="ChEBI" id="CHEBI:18420"/>
        <label>1</label>
        <note>catalytic</note>
    </ligand>
</feature>
<dbReference type="AlphaFoldDB" id="A0A2P2E3U2"/>
<dbReference type="InterPro" id="IPR020583">
    <property type="entry name" value="Inositol_monoP_metal-BS"/>
</dbReference>
<dbReference type="RefSeq" id="WP_108977840.1">
    <property type="nucleotide sequence ID" value="NZ_BFBB01000008.1"/>
</dbReference>
<comment type="caution">
    <text evidence="9">The sequence shown here is derived from an EMBL/GenBank/DDBJ whole genome shotgun (WGS) entry which is preliminary data.</text>
</comment>
<dbReference type="PRINTS" id="PR01959">
    <property type="entry name" value="SBIMPHPHTASE"/>
</dbReference>
<dbReference type="InterPro" id="IPR020550">
    <property type="entry name" value="Inositol_monophosphatase_CS"/>
</dbReference>
<dbReference type="Gene3D" id="3.30.540.10">
    <property type="entry name" value="Fructose-1,6-Bisphosphatase, subunit A, domain 1"/>
    <property type="match status" value="1"/>
</dbReference>
<keyword evidence="5 8" id="KW-0378">Hydrolase</keyword>
<protein>
    <recommendedName>
        <fullName evidence="8">Inositol-1-monophosphatase</fullName>
        <ecNumber evidence="8">3.1.3.25</ecNumber>
    </recommendedName>
</protein>
<evidence type="ECO:0000256" key="6">
    <source>
        <dbReference type="ARBA" id="ARBA00022842"/>
    </source>
</evidence>
<evidence type="ECO:0000256" key="1">
    <source>
        <dbReference type="ARBA" id="ARBA00001033"/>
    </source>
</evidence>
<dbReference type="PRINTS" id="PR00377">
    <property type="entry name" value="IMPHPHTASES"/>
</dbReference>
<evidence type="ECO:0000256" key="8">
    <source>
        <dbReference type="RuleBase" id="RU364068"/>
    </source>
</evidence>
<dbReference type="CDD" id="cd01639">
    <property type="entry name" value="IMPase"/>
    <property type="match status" value="1"/>
</dbReference>
<dbReference type="FunFam" id="3.30.540.10:FF:000003">
    <property type="entry name" value="Inositol-1-monophosphatase"/>
    <property type="match status" value="1"/>
</dbReference>
<gene>
    <name evidence="9" type="primary">suhB</name>
    <name evidence="9" type="ORF">LPTSP4_30520</name>
</gene>
<dbReference type="OrthoDB" id="9772456at2"/>
<reference evidence="9 10" key="1">
    <citation type="submission" date="2018-02" db="EMBL/GenBank/DDBJ databases">
        <title>Novel Leptospira species isolated from soil and water in Japan.</title>
        <authorList>
            <person name="Nakao R."/>
            <person name="Masuzawa T."/>
        </authorList>
    </citation>
    <scope>NUCLEOTIDE SEQUENCE [LARGE SCALE GENOMIC DNA]</scope>
    <source>
        <strain evidence="9 10">YH101</strain>
    </source>
</reference>